<sequence>MTVYKIFDCHNEYKIVSTTPSSVARQLGDIDLIEKIVVQPLENFSFKSIWGEVDIEFEDVLKKDSLLPDISLWLRVFLVLSPKAYASLKEPLSKVGEFLSIRYKGEEWYLYTPLEYGQEDEDKCVQKIEYGSLAGVEVLVFNESDVAEKVVFKSKMLGASFLYCTEHFKSLCEQNELGGLEFSADRLVYLT</sequence>
<dbReference type="EMBL" id="CP017902">
    <property type="protein sequence ID" value="ARP19002.1"/>
    <property type="molecule type" value="Genomic_DNA"/>
</dbReference>
<name>A0A1W6TDN0_VIBAL</name>
<dbReference type="RefSeq" id="WP_054730590.1">
    <property type="nucleotide sequence ID" value="NZ_CP017889.1"/>
</dbReference>
<protein>
    <submittedName>
        <fullName evidence="1">Uncharacterized protein</fullName>
    </submittedName>
</protein>
<accession>A0A1W6TDN0</accession>
<proteinExistence type="predicted"/>
<reference evidence="1" key="1">
    <citation type="submission" date="2016-10" db="EMBL/GenBank/DDBJ databases">
        <title>The High Quality Genome of Vibrio alginolyticus K01M1.</title>
        <authorList>
            <person name="Wendling C."/>
            <person name="Chibani C.M."/>
            <person name="Hertel R."/>
            <person name="Sproer C."/>
            <person name="Bunk B."/>
            <person name="Overmann J."/>
            <person name="Roth O."/>
            <person name="Liesegang H."/>
        </authorList>
    </citation>
    <scope>NUCLEOTIDE SEQUENCE</scope>
    <source>
        <strain evidence="1">K05K4</strain>
    </source>
</reference>
<dbReference type="AlphaFoldDB" id="A0A1W6TDN0"/>
<gene>
    <name evidence="1" type="ORF">K05K4_21730</name>
</gene>
<evidence type="ECO:0000313" key="1">
    <source>
        <dbReference type="EMBL" id="ARP19002.1"/>
    </source>
</evidence>
<organism evidence="1">
    <name type="scientific">Vibrio alginolyticus</name>
    <dbReference type="NCBI Taxonomy" id="663"/>
    <lineage>
        <taxon>Bacteria</taxon>
        <taxon>Pseudomonadati</taxon>
        <taxon>Pseudomonadota</taxon>
        <taxon>Gammaproteobacteria</taxon>
        <taxon>Vibrionales</taxon>
        <taxon>Vibrionaceae</taxon>
        <taxon>Vibrio</taxon>
    </lineage>
</organism>